<feature type="region of interest" description="Disordered" evidence="1">
    <location>
        <begin position="62"/>
        <end position="118"/>
    </location>
</feature>
<gene>
    <name evidence="2" type="ORF">PIB30_084350</name>
</gene>
<dbReference type="Proteomes" id="UP001341840">
    <property type="component" value="Unassembled WGS sequence"/>
</dbReference>
<organism evidence="2 3">
    <name type="scientific">Stylosanthes scabra</name>
    <dbReference type="NCBI Taxonomy" id="79078"/>
    <lineage>
        <taxon>Eukaryota</taxon>
        <taxon>Viridiplantae</taxon>
        <taxon>Streptophyta</taxon>
        <taxon>Embryophyta</taxon>
        <taxon>Tracheophyta</taxon>
        <taxon>Spermatophyta</taxon>
        <taxon>Magnoliopsida</taxon>
        <taxon>eudicotyledons</taxon>
        <taxon>Gunneridae</taxon>
        <taxon>Pentapetalae</taxon>
        <taxon>rosids</taxon>
        <taxon>fabids</taxon>
        <taxon>Fabales</taxon>
        <taxon>Fabaceae</taxon>
        <taxon>Papilionoideae</taxon>
        <taxon>50 kb inversion clade</taxon>
        <taxon>dalbergioids sensu lato</taxon>
        <taxon>Dalbergieae</taxon>
        <taxon>Pterocarpus clade</taxon>
        <taxon>Stylosanthes</taxon>
    </lineage>
</organism>
<evidence type="ECO:0000313" key="2">
    <source>
        <dbReference type="EMBL" id="MED6176065.1"/>
    </source>
</evidence>
<name>A0ABU6VTK3_9FABA</name>
<proteinExistence type="predicted"/>
<evidence type="ECO:0000313" key="3">
    <source>
        <dbReference type="Proteomes" id="UP001341840"/>
    </source>
</evidence>
<protein>
    <submittedName>
        <fullName evidence="2">Uncharacterized protein</fullName>
    </submittedName>
</protein>
<reference evidence="2 3" key="1">
    <citation type="journal article" date="2023" name="Plants (Basel)">
        <title>Bridging the Gap: Combining Genomics and Transcriptomics Approaches to Understand Stylosanthes scabra, an Orphan Legume from the Brazilian Caatinga.</title>
        <authorList>
            <person name="Ferreira-Neto J.R.C."/>
            <person name="da Silva M.D."/>
            <person name="Binneck E."/>
            <person name="de Melo N.F."/>
            <person name="da Silva R.H."/>
            <person name="de Melo A.L.T.M."/>
            <person name="Pandolfi V."/>
            <person name="Bustamante F.O."/>
            <person name="Brasileiro-Vidal A.C."/>
            <person name="Benko-Iseppon A.M."/>
        </authorList>
    </citation>
    <scope>NUCLEOTIDE SEQUENCE [LARGE SCALE GENOMIC DNA]</scope>
    <source>
        <tissue evidence="2">Leaves</tissue>
    </source>
</reference>
<evidence type="ECO:0000256" key="1">
    <source>
        <dbReference type="SAM" id="MobiDB-lite"/>
    </source>
</evidence>
<dbReference type="EMBL" id="JASCZI010152401">
    <property type="protein sequence ID" value="MED6176065.1"/>
    <property type="molecule type" value="Genomic_DNA"/>
</dbReference>
<sequence>MEIRCEINKGKQQLSERGFLMRHGALHAASQWMIYIGAKNEEVFKDVLPGIRAICDRVEGLGKGNSGGNNAGQENTMRDPCVVRTKGAPRTRGNANGGRSGERRPSAMGSTRQRRRFTDRMDSVPEGGNAAGTHFSPDHIVGTAYSTNAMNASAESNPAYHDEVPFVDFGFITYVIGK</sequence>
<accession>A0ABU6VTK3</accession>
<comment type="caution">
    <text evidence="2">The sequence shown here is derived from an EMBL/GenBank/DDBJ whole genome shotgun (WGS) entry which is preliminary data.</text>
</comment>
<keyword evidence="3" id="KW-1185">Reference proteome</keyword>